<evidence type="ECO:0000256" key="2">
    <source>
        <dbReference type="ARBA" id="ARBA00007362"/>
    </source>
</evidence>
<dbReference type="InterPro" id="IPR000620">
    <property type="entry name" value="EamA_dom"/>
</dbReference>
<feature type="transmembrane region" description="Helical" evidence="6">
    <location>
        <begin position="73"/>
        <end position="96"/>
    </location>
</feature>
<dbReference type="Pfam" id="PF00892">
    <property type="entry name" value="EamA"/>
    <property type="match status" value="2"/>
</dbReference>
<protein>
    <submittedName>
        <fullName evidence="8">Drug/metabolite transporter (DMT)-like permease</fullName>
    </submittedName>
</protein>
<feature type="transmembrane region" description="Helical" evidence="6">
    <location>
        <begin position="156"/>
        <end position="177"/>
    </location>
</feature>
<feature type="domain" description="EamA" evidence="7">
    <location>
        <begin position="8"/>
        <end position="142"/>
    </location>
</feature>
<comment type="similarity">
    <text evidence="2">Belongs to the EamA transporter family.</text>
</comment>
<dbReference type="EMBL" id="JAVDQF010000001">
    <property type="protein sequence ID" value="MDR6268653.1"/>
    <property type="molecule type" value="Genomic_DNA"/>
</dbReference>
<dbReference type="PANTHER" id="PTHR32322">
    <property type="entry name" value="INNER MEMBRANE TRANSPORTER"/>
    <property type="match status" value="1"/>
</dbReference>
<comment type="caution">
    <text evidence="8">The sequence shown here is derived from an EMBL/GenBank/DDBJ whole genome shotgun (WGS) entry which is preliminary data.</text>
</comment>
<feature type="transmembrane region" description="Helical" evidence="6">
    <location>
        <begin position="282"/>
        <end position="299"/>
    </location>
</feature>
<comment type="subcellular location">
    <subcellularLocation>
        <location evidence="1">Membrane</location>
        <topology evidence="1">Multi-pass membrane protein</topology>
    </subcellularLocation>
</comment>
<evidence type="ECO:0000256" key="6">
    <source>
        <dbReference type="SAM" id="Phobius"/>
    </source>
</evidence>
<keyword evidence="9" id="KW-1185">Reference proteome</keyword>
<feature type="transmembrane region" description="Helical" evidence="6">
    <location>
        <begin position="34"/>
        <end position="53"/>
    </location>
</feature>
<evidence type="ECO:0000313" key="9">
    <source>
        <dbReference type="Proteomes" id="UP001185069"/>
    </source>
</evidence>
<dbReference type="PANTHER" id="PTHR32322:SF2">
    <property type="entry name" value="EAMA DOMAIN-CONTAINING PROTEIN"/>
    <property type="match status" value="1"/>
</dbReference>
<feature type="transmembrane region" description="Helical" evidence="6">
    <location>
        <begin position="189"/>
        <end position="216"/>
    </location>
</feature>
<dbReference type="Proteomes" id="UP001185069">
    <property type="component" value="Unassembled WGS sequence"/>
</dbReference>
<evidence type="ECO:0000259" key="7">
    <source>
        <dbReference type="Pfam" id="PF00892"/>
    </source>
</evidence>
<evidence type="ECO:0000313" key="8">
    <source>
        <dbReference type="EMBL" id="MDR6268653.1"/>
    </source>
</evidence>
<dbReference type="RefSeq" id="WP_309796429.1">
    <property type="nucleotide sequence ID" value="NZ_BAAAHY010000006.1"/>
</dbReference>
<keyword evidence="3 6" id="KW-0812">Transmembrane</keyword>
<dbReference type="InterPro" id="IPR037185">
    <property type="entry name" value="EmrE-like"/>
</dbReference>
<keyword evidence="5 6" id="KW-0472">Membrane</keyword>
<proteinExistence type="inferred from homology"/>
<feature type="transmembrane region" description="Helical" evidence="6">
    <location>
        <begin position="102"/>
        <end position="119"/>
    </location>
</feature>
<feature type="transmembrane region" description="Helical" evidence="6">
    <location>
        <begin position="222"/>
        <end position="239"/>
    </location>
</feature>
<reference evidence="8 9" key="1">
    <citation type="submission" date="2023-07" db="EMBL/GenBank/DDBJ databases">
        <title>Sequencing the genomes of 1000 actinobacteria strains.</title>
        <authorList>
            <person name="Klenk H.-P."/>
        </authorList>
    </citation>
    <scope>NUCLEOTIDE SEQUENCE [LARGE SCALE GENOMIC DNA]</scope>
    <source>
        <strain evidence="8 9">DSM 14555</strain>
    </source>
</reference>
<feature type="transmembrane region" description="Helical" evidence="6">
    <location>
        <begin position="251"/>
        <end position="270"/>
    </location>
</feature>
<evidence type="ECO:0000256" key="5">
    <source>
        <dbReference type="ARBA" id="ARBA00023136"/>
    </source>
</evidence>
<dbReference type="InterPro" id="IPR050638">
    <property type="entry name" value="AA-Vitamin_Transporters"/>
</dbReference>
<evidence type="ECO:0000256" key="3">
    <source>
        <dbReference type="ARBA" id="ARBA00022692"/>
    </source>
</evidence>
<feature type="domain" description="EamA" evidence="7">
    <location>
        <begin position="158"/>
        <end position="295"/>
    </location>
</feature>
<evidence type="ECO:0000256" key="1">
    <source>
        <dbReference type="ARBA" id="ARBA00004141"/>
    </source>
</evidence>
<name>A0ABU1J8B1_9MICC</name>
<dbReference type="SUPFAM" id="SSF103481">
    <property type="entry name" value="Multidrug resistance efflux transporter EmrE"/>
    <property type="match status" value="2"/>
</dbReference>
<organism evidence="8 9">
    <name type="scientific">Arthrobacter russicus</name>
    <dbReference type="NCBI Taxonomy" id="172040"/>
    <lineage>
        <taxon>Bacteria</taxon>
        <taxon>Bacillati</taxon>
        <taxon>Actinomycetota</taxon>
        <taxon>Actinomycetes</taxon>
        <taxon>Micrococcales</taxon>
        <taxon>Micrococcaceae</taxon>
        <taxon>Arthrobacter</taxon>
    </lineage>
</organism>
<keyword evidence="4 6" id="KW-1133">Transmembrane helix</keyword>
<sequence>MSPARTWLLCTALAVLLAATWVLSGVLLERNDPQTVAAGRSLFSCLGLLLIALRSRGALVRSLQLIVRKPAPLLVSGVLGVAVYALCSVFAISVVGTSVTNLVIAMAPGLSLVFGVLFFQQRSGRLAALAVLLAVVGAAVYVLGSFHATTADGPVRLAGIAAAVIAVSSIALYGQHYARISRGYDPGDLLLGIFLFGTVLLFLLLAATGSFAGFFAIAPLDWLWFLVLGVAVYVPVYLIQHRLIHDKGAVFTATVSLAVPFLVRAAEIFWFGKPWPNPAETIGLVLCVVGIAVVLRNGAKRPAATKAQLRAD</sequence>
<accession>A0ABU1J8B1</accession>
<feature type="transmembrane region" description="Helical" evidence="6">
    <location>
        <begin position="126"/>
        <end position="144"/>
    </location>
</feature>
<evidence type="ECO:0000256" key="4">
    <source>
        <dbReference type="ARBA" id="ARBA00022989"/>
    </source>
</evidence>
<gene>
    <name evidence="8" type="ORF">JOE69_000891</name>
</gene>